<protein>
    <recommendedName>
        <fullName evidence="3">F-box domain-containing protein</fullName>
    </recommendedName>
</protein>
<reference evidence="1" key="1">
    <citation type="submission" date="2021-01" db="EMBL/GenBank/DDBJ databases">
        <authorList>
            <person name="Kaushik A."/>
        </authorList>
    </citation>
    <scope>NUCLEOTIDE SEQUENCE</scope>
    <source>
        <strain evidence="1">AG3-1AP</strain>
    </source>
</reference>
<accession>A0A8H3BVY5</accession>
<sequence>MPEPITMHIGLIDELKNASNLLASAMHRYTEACAAILKHFEPSGNSAQDLLESVLEECSRAFEYEGKLQQAMALMYRVRNQSPSFVPISVLPPEVFSRIFLFSERCCLPGSRWKRGVQPNTHLVHPEVALEVCYHWRQIVLASHELWSHIDIDTTSGSQGRFFSRALEFAAKSNQVRLDLHIRVDFYCPDDQSLVDFFYSIAPRIQSFNLQCDSRRTFHSRVQSLLVGLFSRLVPGTLHSICFNSQPEPGFLVTNDSIPSNRDPLLIRTMPLTESLFEGVLSPVTSMQLDGMYPYWTSRAYVGLIELELEISQNRDIDIDIDITEVELANVLRASPGLRVFRFNFKISCESRASPLPEPVKLDHLEIIQLTGRHSNAQEAILRMIYPGRLPLQMSIEVTENFSLLSPYWSQFVGFISRSKITQLRIQGLGSTDRNTFEPIKIYLESSEIFPLLPQLQVLTLCDIMLGQAYEEALGDYDAISFQALLHGYGDDLFRQSLQFLRLVDCRIYWADFRHMSELHPKQTLILDHCTAIKCRTQEHHFRFGQSWGWTDALLDTATRICPGARLEIINGTTGVFEKLRMPDPEPTCPTKPALGNNNNTPAGLFGAFAVGTGGLFGS</sequence>
<name>A0A8H3BVY5_9AGAM</name>
<dbReference type="AlphaFoldDB" id="A0A8H3BVY5"/>
<evidence type="ECO:0000313" key="1">
    <source>
        <dbReference type="EMBL" id="CAE6465573.1"/>
    </source>
</evidence>
<comment type="caution">
    <text evidence="1">The sequence shown here is derived from an EMBL/GenBank/DDBJ whole genome shotgun (WGS) entry which is preliminary data.</text>
</comment>
<gene>
    <name evidence="1" type="ORF">RDB_LOCUS80517</name>
</gene>
<proteinExistence type="predicted"/>
<evidence type="ECO:0000313" key="2">
    <source>
        <dbReference type="Proteomes" id="UP000663831"/>
    </source>
</evidence>
<evidence type="ECO:0008006" key="3">
    <source>
        <dbReference type="Google" id="ProtNLM"/>
    </source>
</evidence>
<dbReference type="Proteomes" id="UP000663831">
    <property type="component" value="Unassembled WGS sequence"/>
</dbReference>
<dbReference type="EMBL" id="CAJMWV010002556">
    <property type="protein sequence ID" value="CAE6465573.1"/>
    <property type="molecule type" value="Genomic_DNA"/>
</dbReference>
<organism evidence="1 2">
    <name type="scientific">Rhizoctonia solani</name>
    <dbReference type="NCBI Taxonomy" id="456999"/>
    <lineage>
        <taxon>Eukaryota</taxon>
        <taxon>Fungi</taxon>
        <taxon>Dikarya</taxon>
        <taxon>Basidiomycota</taxon>
        <taxon>Agaricomycotina</taxon>
        <taxon>Agaricomycetes</taxon>
        <taxon>Cantharellales</taxon>
        <taxon>Ceratobasidiaceae</taxon>
        <taxon>Rhizoctonia</taxon>
    </lineage>
</organism>